<gene>
    <name evidence="2" type="ordered locus">Slip_2355</name>
</gene>
<dbReference type="eggNOG" id="COG1708">
    <property type="taxonomic scope" value="Bacteria"/>
</dbReference>
<dbReference type="STRING" id="643648.Slip_2355"/>
<dbReference type="Proteomes" id="UP000000378">
    <property type="component" value="Chromosome"/>
</dbReference>
<reference evidence="3" key="1">
    <citation type="journal article" date="2010" name="Stand. Genomic Sci.">
        <title>Complete genome sequence of Syntrophothermus lipocalidus type strain (TGB-C1T).</title>
        <authorList>
            <consortium name="US DOE Joint Genome Institute (JGI-PGF)"/>
            <person name="Djao O."/>
            <person name="Zhang X."/>
            <person name="Lucas S."/>
            <person name="Lapidus A."/>
            <person name="Glavina Del Rio T."/>
            <person name="Nolan M."/>
            <person name="Tice H."/>
            <person name="Cheng J."/>
            <person name="Han C."/>
            <person name="Tapia R."/>
            <person name="Goodwin L."/>
            <person name="Pitluck S."/>
            <person name="Liolios K."/>
            <person name="Ivanova N."/>
            <person name="Mavromatis K."/>
            <person name="Mikhailova N."/>
            <person name="Ovchinnikova G."/>
            <person name="Pati A."/>
            <person name="Brambilla E."/>
            <person name="Chen A."/>
            <person name="Palaniappan K."/>
            <person name="Land M."/>
            <person name="Hauser L."/>
            <person name="Chang Y."/>
            <person name="Jeffries C."/>
            <person name="Rohde M."/>
            <person name="Sikorski J."/>
            <person name="Spring S."/>
            <person name="Goker M."/>
            <person name="Detter J."/>
            <person name="Woyke T."/>
            <person name="Bristow J."/>
            <person name="Eisen J."/>
            <person name="Markowitz V."/>
            <person name="Hugenholtz P."/>
            <person name="Kyrpides N."/>
            <person name="Klenk H."/>
        </authorList>
    </citation>
    <scope>NUCLEOTIDE SEQUENCE [LARGE SCALE GENOMIC DNA]</scope>
    <source>
        <strain evidence="3">DSM 12680 / TGB-C1</strain>
    </source>
</reference>
<dbReference type="SUPFAM" id="SSF81301">
    <property type="entry name" value="Nucleotidyltransferase"/>
    <property type="match status" value="1"/>
</dbReference>
<dbReference type="GO" id="GO:0016779">
    <property type="term" value="F:nucleotidyltransferase activity"/>
    <property type="evidence" value="ECO:0007669"/>
    <property type="project" value="InterPro"/>
</dbReference>
<dbReference type="PANTHER" id="PTHR33933:SF1">
    <property type="entry name" value="PROTEIN ADENYLYLTRANSFERASE MNTA-RELATED"/>
    <property type="match status" value="1"/>
</dbReference>
<dbReference type="KEGG" id="slp:Slip_2355"/>
<proteinExistence type="predicted"/>
<evidence type="ECO:0000313" key="3">
    <source>
        <dbReference type="Proteomes" id="UP000000378"/>
    </source>
</evidence>
<dbReference type="InterPro" id="IPR043519">
    <property type="entry name" value="NT_sf"/>
</dbReference>
<protein>
    <submittedName>
        <fullName evidence="2">DNA polymerase beta domain protein region</fullName>
    </submittedName>
</protein>
<dbReference type="RefSeq" id="WP_013176493.1">
    <property type="nucleotide sequence ID" value="NC_014220.1"/>
</dbReference>
<dbReference type="Gene3D" id="3.30.460.10">
    <property type="entry name" value="Beta Polymerase, domain 2"/>
    <property type="match status" value="1"/>
</dbReference>
<dbReference type="EMBL" id="CP002048">
    <property type="protein sequence ID" value="ADI03091.1"/>
    <property type="molecule type" value="Genomic_DNA"/>
</dbReference>
<dbReference type="InterPro" id="IPR002934">
    <property type="entry name" value="Polymerase_NTP_transf_dom"/>
</dbReference>
<dbReference type="PANTHER" id="PTHR33933">
    <property type="entry name" value="NUCLEOTIDYLTRANSFERASE"/>
    <property type="match status" value="1"/>
</dbReference>
<evidence type="ECO:0000313" key="2">
    <source>
        <dbReference type="EMBL" id="ADI03091.1"/>
    </source>
</evidence>
<dbReference type="Pfam" id="PF01909">
    <property type="entry name" value="NTP_transf_2"/>
    <property type="match status" value="1"/>
</dbReference>
<dbReference type="CDD" id="cd05403">
    <property type="entry name" value="NT_KNTase_like"/>
    <property type="match status" value="1"/>
</dbReference>
<sequence>MFREEFEVALHALLRATKEVYGDRLVSLAVFGSVGRGTPRPDSDIDLLLVADDMPRGRMKRMAEFVRVEEEMKAHLPQLNHISVDLSPVLKDRNEVLAGSLLFLDMIEDARILYDQGGFLASFLRKQKERLAELGAAKHYRKGAWYWVLKKDYKPGEKVEI</sequence>
<keyword evidence="3" id="KW-1185">Reference proteome</keyword>
<accession>D7CKA7</accession>
<evidence type="ECO:0000259" key="1">
    <source>
        <dbReference type="Pfam" id="PF01909"/>
    </source>
</evidence>
<dbReference type="HOGENOM" id="CLU_131320_0_0_9"/>
<dbReference type="InterPro" id="IPR052548">
    <property type="entry name" value="Type_VII_TA_antitoxin"/>
</dbReference>
<feature type="domain" description="Polymerase nucleotidyl transferase" evidence="1">
    <location>
        <begin position="16"/>
        <end position="66"/>
    </location>
</feature>
<dbReference type="AlphaFoldDB" id="D7CKA7"/>
<name>D7CKA7_SYNLT</name>
<dbReference type="OrthoDB" id="9813766at2"/>
<reference evidence="2 3" key="2">
    <citation type="journal article" date="2010" name="Stand. Genomic Sci.">
        <title>Complete genome sequence of Syntrophothermus lipocalidus type strain (TGB-C1).</title>
        <authorList>
            <person name="Djao O.D."/>
            <person name="Zhang X."/>
            <person name="Lucas S."/>
            <person name="Lapidus A."/>
            <person name="Del Rio T.G."/>
            <person name="Nolan M."/>
            <person name="Tice H."/>
            <person name="Cheng J.F."/>
            <person name="Han C."/>
            <person name="Tapia R."/>
            <person name="Goodwin L."/>
            <person name="Pitluck S."/>
            <person name="Liolios K."/>
            <person name="Ivanova N."/>
            <person name="Mavromatis K."/>
            <person name="Mikhailova N."/>
            <person name="Ovchinnikova G."/>
            <person name="Pati A."/>
            <person name="Brambilla E."/>
            <person name="Chen A."/>
            <person name="Palaniappan K."/>
            <person name="Land M."/>
            <person name="Hauser L."/>
            <person name="Chang Y.J."/>
            <person name="Jeffries C.D."/>
            <person name="Rohde M."/>
            <person name="Sikorski J."/>
            <person name="Spring S."/>
            <person name="Goker M."/>
            <person name="Detter J.C."/>
            <person name="Woyke T."/>
            <person name="Bristow J."/>
            <person name="Eisen J.A."/>
            <person name="Markowitz V."/>
            <person name="Hugenholtz P."/>
            <person name="Kyrpides N.C."/>
            <person name="Klenk H.P."/>
        </authorList>
    </citation>
    <scope>NUCLEOTIDE SEQUENCE [LARGE SCALE GENOMIC DNA]</scope>
    <source>
        <strain evidence="3">DSM 12680 / TGB-C1</strain>
    </source>
</reference>
<organism evidence="2 3">
    <name type="scientific">Syntrophothermus lipocalidus (strain DSM 12680 / TGB-C1)</name>
    <dbReference type="NCBI Taxonomy" id="643648"/>
    <lineage>
        <taxon>Bacteria</taxon>
        <taxon>Bacillati</taxon>
        <taxon>Bacillota</taxon>
        <taxon>Clostridia</taxon>
        <taxon>Eubacteriales</taxon>
        <taxon>Syntrophomonadaceae</taxon>
        <taxon>Syntrophothermus</taxon>
    </lineage>
</organism>